<dbReference type="PANTHER" id="PTHR42718">
    <property type="entry name" value="MAJOR FACILITATOR SUPERFAMILY MULTIDRUG TRANSPORTER MFSC"/>
    <property type="match status" value="1"/>
</dbReference>
<feature type="transmembrane region" description="Helical" evidence="6">
    <location>
        <begin position="273"/>
        <end position="294"/>
    </location>
</feature>
<evidence type="ECO:0000256" key="3">
    <source>
        <dbReference type="ARBA" id="ARBA00022692"/>
    </source>
</evidence>
<feature type="transmembrane region" description="Helical" evidence="6">
    <location>
        <begin position="141"/>
        <end position="166"/>
    </location>
</feature>
<keyword evidence="5 6" id="KW-0472">Membrane</keyword>
<dbReference type="Gene3D" id="1.20.1250.20">
    <property type="entry name" value="MFS general substrate transporter like domains"/>
    <property type="match status" value="2"/>
</dbReference>
<evidence type="ECO:0000256" key="1">
    <source>
        <dbReference type="ARBA" id="ARBA00004651"/>
    </source>
</evidence>
<dbReference type="OrthoDB" id="3717319at2"/>
<keyword evidence="9" id="KW-1185">Reference proteome</keyword>
<dbReference type="Proteomes" id="UP000254467">
    <property type="component" value="Unassembled WGS sequence"/>
</dbReference>
<dbReference type="PROSITE" id="PS50850">
    <property type="entry name" value="MFS"/>
    <property type="match status" value="1"/>
</dbReference>
<organism evidence="8 9">
    <name type="scientific">Corynebacterium pilosum</name>
    <dbReference type="NCBI Taxonomy" id="35756"/>
    <lineage>
        <taxon>Bacteria</taxon>
        <taxon>Bacillati</taxon>
        <taxon>Actinomycetota</taxon>
        <taxon>Actinomycetes</taxon>
        <taxon>Mycobacteriales</taxon>
        <taxon>Corynebacteriaceae</taxon>
        <taxon>Corynebacterium</taxon>
    </lineage>
</organism>
<protein>
    <submittedName>
        <fullName evidence="8">Transporter</fullName>
    </submittedName>
</protein>
<dbReference type="InterPro" id="IPR020846">
    <property type="entry name" value="MFS_dom"/>
</dbReference>
<keyword evidence="2" id="KW-0813">Transport</keyword>
<feature type="transmembrane region" description="Helical" evidence="6">
    <location>
        <begin position="109"/>
        <end position="129"/>
    </location>
</feature>
<feature type="transmembrane region" description="Helical" evidence="6">
    <location>
        <begin position="343"/>
        <end position="362"/>
    </location>
</feature>
<evidence type="ECO:0000313" key="9">
    <source>
        <dbReference type="Proteomes" id="UP000254467"/>
    </source>
</evidence>
<proteinExistence type="predicted"/>
<evidence type="ECO:0000256" key="2">
    <source>
        <dbReference type="ARBA" id="ARBA00022448"/>
    </source>
</evidence>
<dbReference type="GO" id="GO:0005886">
    <property type="term" value="C:plasma membrane"/>
    <property type="evidence" value="ECO:0007669"/>
    <property type="project" value="UniProtKB-SubCell"/>
</dbReference>
<dbReference type="AlphaFoldDB" id="A0A376CMD2"/>
<feature type="transmembrane region" description="Helical" evidence="6">
    <location>
        <begin position="438"/>
        <end position="459"/>
    </location>
</feature>
<feature type="transmembrane region" description="Helical" evidence="6">
    <location>
        <begin position="84"/>
        <end position="103"/>
    </location>
</feature>
<feature type="domain" description="Major facilitator superfamily (MFS) profile" evidence="7">
    <location>
        <begin position="18"/>
        <end position="463"/>
    </location>
</feature>
<feature type="transmembrane region" description="Helical" evidence="6">
    <location>
        <begin position="233"/>
        <end position="253"/>
    </location>
</feature>
<dbReference type="GO" id="GO:0022857">
    <property type="term" value="F:transmembrane transporter activity"/>
    <property type="evidence" value="ECO:0007669"/>
    <property type="project" value="InterPro"/>
</dbReference>
<evidence type="ECO:0000256" key="5">
    <source>
        <dbReference type="ARBA" id="ARBA00023136"/>
    </source>
</evidence>
<evidence type="ECO:0000259" key="7">
    <source>
        <dbReference type="PROSITE" id="PS50850"/>
    </source>
</evidence>
<name>A0A376CMD2_9CORY</name>
<evidence type="ECO:0000256" key="6">
    <source>
        <dbReference type="SAM" id="Phobius"/>
    </source>
</evidence>
<feature type="transmembrane region" description="Helical" evidence="6">
    <location>
        <begin position="314"/>
        <end position="336"/>
    </location>
</feature>
<dbReference type="Pfam" id="PF07690">
    <property type="entry name" value="MFS_1"/>
    <property type="match status" value="1"/>
</dbReference>
<feature type="transmembrane region" description="Helical" evidence="6">
    <location>
        <begin position="410"/>
        <end position="432"/>
    </location>
</feature>
<feature type="transmembrane region" description="Helical" evidence="6">
    <location>
        <begin position="203"/>
        <end position="221"/>
    </location>
</feature>
<reference evidence="8 9" key="1">
    <citation type="submission" date="2018-06" db="EMBL/GenBank/DDBJ databases">
        <authorList>
            <consortium name="Pathogen Informatics"/>
            <person name="Doyle S."/>
        </authorList>
    </citation>
    <scope>NUCLEOTIDE SEQUENCE [LARGE SCALE GENOMIC DNA]</scope>
    <source>
        <strain evidence="8 9">NCTC11862</strain>
    </source>
</reference>
<dbReference type="InterPro" id="IPR011701">
    <property type="entry name" value="MFS"/>
</dbReference>
<feature type="transmembrane region" description="Helical" evidence="6">
    <location>
        <begin position="172"/>
        <end position="191"/>
    </location>
</feature>
<feature type="transmembrane region" description="Helical" evidence="6">
    <location>
        <begin position="51"/>
        <end position="72"/>
    </location>
</feature>
<comment type="subcellular location">
    <subcellularLocation>
        <location evidence="1">Cell membrane</location>
        <topology evidence="1">Multi-pass membrane protein</topology>
    </subcellularLocation>
</comment>
<dbReference type="PANTHER" id="PTHR42718:SF9">
    <property type="entry name" value="MAJOR FACILITATOR SUPERFAMILY MULTIDRUG TRANSPORTER MFSC"/>
    <property type="match status" value="1"/>
</dbReference>
<feature type="transmembrane region" description="Helical" evidence="6">
    <location>
        <begin position="368"/>
        <end position="389"/>
    </location>
</feature>
<dbReference type="RefSeq" id="WP_018581821.1">
    <property type="nucleotide sequence ID" value="NZ_UFXQ01000001.1"/>
</dbReference>
<dbReference type="InterPro" id="IPR036259">
    <property type="entry name" value="MFS_trans_sf"/>
</dbReference>
<dbReference type="SUPFAM" id="SSF103473">
    <property type="entry name" value="MFS general substrate transporter"/>
    <property type="match status" value="1"/>
</dbReference>
<evidence type="ECO:0000313" key="8">
    <source>
        <dbReference type="EMBL" id="STC69483.1"/>
    </source>
</evidence>
<evidence type="ECO:0000256" key="4">
    <source>
        <dbReference type="ARBA" id="ARBA00022989"/>
    </source>
</evidence>
<dbReference type="STRING" id="35756.GCA_001044155_02650"/>
<gene>
    <name evidence="8" type="primary">qacA</name>
    <name evidence="8" type="ORF">NCTC11862_01278</name>
</gene>
<accession>A0A376CMD2</accession>
<dbReference type="CDD" id="cd17504">
    <property type="entry name" value="MFS_MMR_MDR_like"/>
    <property type="match status" value="1"/>
</dbReference>
<keyword evidence="4 6" id="KW-1133">Transmembrane helix</keyword>
<dbReference type="EMBL" id="UFXQ01000001">
    <property type="protein sequence ID" value="STC69483.1"/>
    <property type="molecule type" value="Genomic_DNA"/>
</dbReference>
<keyword evidence="3 6" id="KW-0812">Transmembrane</keyword>
<sequence length="487" mass="50879">MSTSTDVRRTPTGEAVSLLLALLVAVFAFQLNASMLSPALATMESELNATAAQIGLTQTAFFTAAALFSLFLPRWGDLIGHRKVLIGMMLVTGIGCVVAALAPNVTVLFIGRVIQGVAGPTVPLCLIMLRQQVPNEKQYALYMGILTSVNGGIGGVDALAGGWLAGTFGFRSIFWVMAGFCVAAVIAVRFFTRESRAEEHQPMDWAGVLPLAIAIGALLTAFNEAGKIQDANWWLVVLLVAVGVLGVVVFWNVEKKVEHPLVTVDYLKQRRTWALLLTTLLTMTGVFAIMNGLIPNLAQDAVNGPGLSAGTVSWWTLTPYALAGLVFGPIAGMLAAKFGYKNVLQIGIAGTFIGVLAAIFLSDSPSPATLLGISLFVGITYAGTANIMLNGLGVVLSPADNQGYLPGMNAGAFNLGSGISFAILFAVATIFADSGGGYAAGMIAGAVLLAAAFLISFLIPKPETISDTLAAQAAREEQEELGVNHNA</sequence>